<dbReference type="EMBL" id="SGWX01000001">
    <property type="protein sequence ID" value="RZS60716.1"/>
    <property type="molecule type" value="Genomic_DNA"/>
</dbReference>
<dbReference type="SUPFAM" id="SSF54001">
    <property type="entry name" value="Cysteine proteinases"/>
    <property type="match status" value="1"/>
</dbReference>
<proteinExistence type="predicted"/>
<dbReference type="PANTHER" id="PTHR33490">
    <property type="entry name" value="BLR5614 PROTEIN-RELATED"/>
    <property type="match status" value="1"/>
</dbReference>
<evidence type="ECO:0000313" key="3">
    <source>
        <dbReference type="Proteomes" id="UP000293852"/>
    </source>
</evidence>
<dbReference type="InterPro" id="IPR002931">
    <property type="entry name" value="Transglutaminase-like"/>
</dbReference>
<dbReference type="InterPro" id="IPR038765">
    <property type="entry name" value="Papain-like_cys_pep_sf"/>
</dbReference>
<dbReference type="Proteomes" id="UP000293852">
    <property type="component" value="Unassembled WGS sequence"/>
</dbReference>
<dbReference type="RefSeq" id="WP_130412847.1">
    <property type="nucleotide sequence ID" value="NZ_SGWX01000001.1"/>
</dbReference>
<gene>
    <name evidence="2" type="ORF">EV386_0991</name>
</gene>
<dbReference type="Pfam" id="PF01841">
    <property type="entry name" value="Transglut_core"/>
    <property type="match status" value="1"/>
</dbReference>
<protein>
    <submittedName>
        <fullName evidence="2">Transglutaminase superfamily protein</fullName>
    </submittedName>
</protein>
<evidence type="ECO:0000259" key="1">
    <source>
        <dbReference type="Pfam" id="PF01841"/>
    </source>
</evidence>
<feature type="domain" description="Transglutaminase-like" evidence="1">
    <location>
        <begin position="26"/>
        <end position="132"/>
    </location>
</feature>
<dbReference type="Gene3D" id="3.10.620.30">
    <property type="match status" value="1"/>
</dbReference>
<sequence length="198" mass="21905">MDLRTQDPDDYLAADEVIDATHPEVRALAAELRASTLDDALYAKAAFEWVRDNVSHSFDVQDPRVTLTASEALRERVGLCYAKAHLLTALLRVEHIPAGLCYQRLADEATGGHALHGLIAVYLDGSWHRQDPRGNKPGVDAQFSLQQEQLAWPVDPVEGEVDYPTVYTAPVPEVVDALKRADDVLLLYRQGLPPALKE</sequence>
<name>A0A4Q7LZA4_9MICO</name>
<dbReference type="AlphaFoldDB" id="A0A4Q7LZA4"/>
<dbReference type="PANTHER" id="PTHR33490:SF3">
    <property type="entry name" value="CONSERVED INTEGRAL MEMBRANE PROTEIN"/>
    <property type="match status" value="1"/>
</dbReference>
<dbReference type="OrthoDB" id="5438043at2"/>
<organism evidence="2 3">
    <name type="scientific">Xylanimonas ulmi</name>
    <dbReference type="NCBI Taxonomy" id="228973"/>
    <lineage>
        <taxon>Bacteria</taxon>
        <taxon>Bacillati</taxon>
        <taxon>Actinomycetota</taxon>
        <taxon>Actinomycetes</taxon>
        <taxon>Micrococcales</taxon>
        <taxon>Promicromonosporaceae</taxon>
        <taxon>Xylanimonas</taxon>
    </lineage>
</organism>
<evidence type="ECO:0000313" key="2">
    <source>
        <dbReference type="EMBL" id="RZS60716.1"/>
    </source>
</evidence>
<keyword evidence="3" id="KW-1185">Reference proteome</keyword>
<comment type="caution">
    <text evidence="2">The sequence shown here is derived from an EMBL/GenBank/DDBJ whole genome shotgun (WGS) entry which is preliminary data.</text>
</comment>
<reference evidence="2 3" key="1">
    <citation type="submission" date="2019-02" db="EMBL/GenBank/DDBJ databases">
        <title>Sequencing the genomes of 1000 actinobacteria strains.</title>
        <authorList>
            <person name="Klenk H.-P."/>
        </authorList>
    </citation>
    <scope>NUCLEOTIDE SEQUENCE [LARGE SCALE GENOMIC DNA]</scope>
    <source>
        <strain evidence="2 3">DSM 16932</strain>
    </source>
</reference>
<accession>A0A4Q7LZA4</accession>